<organism evidence="2 3">
    <name type="scientific">Stylosanthes scabra</name>
    <dbReference type="NCBI Taxonomy" id="79078"/>
    <lineage>
        <taxon>Eukaryota</taxon>
        <taxon>Viridiplantae</taxon>
        <taxon>Streptophyta</taxon>
        <taxon>Embryophyta</taxon>
        <taxon>Tracheophyta</taxon>
        <taxon>Spermatophyta</taxon>
        <taxon>Magnoliopsida</taxon>
        <taxon>eudicotyledons</taxon>
        <taxon>Gunneridae</taxon>
        <taxon>Pentapetalae</taxon>
        <taxon>rosids</taxon>
        <taxon>fabids</taxon>
        <taxon>Fabales</taxon>
        <taxon>Fabaceae</taxon>
        <taxon>Papilionoideae</taxon>
        <taxon>50 kb inversion clade</taxon>
        <taxon>dalbergioids sensu lato</taxon>
        <taxon>Dalbergieae</taxon>
        <taxon>Pterocarpus clade</taxon>
        <taxon>Stylosanthes</taxon>
    </lineage>
</organism>
<name>A0ABU6W008_9FABA</name>
<proteinExistence type="predicted"/>
<sequence>NTTRQNLLQFIGDKEAEQQLGQPHSAATVAKLLGNRAAFRNPRREAVNKRSTASTLQKIKGTKPRMRTPYQR</sequence>
<keyword evidence="3" id="KW-1185">Reference proteome</keyword>
<reference evidence="2 3" key="1">
    <citation type="journal article" date="2023" name="Plants (Basel)">
        <title>Bridging the Gap: Combining Genomics and Transcriptomics Approaches to Understand Stylosanthes scabra, an Orphan Legume from the Brazilian Caatinga.</title>
        <authorList>
            <person name="Ferreira-Neto J.R.C."/>
            <person name="da Silva M.D."/>
            <person name="Binneck E."/>
            <person name="de Melo N.F."/>
            <person name="da Silva R.H."/>
            <person name="de Melo A.L.T.M."/>
            <person name="Pandolfi V."/>
            <person name="Bustamante F.O."/>
            <person name="Brasileiro-Vidal A.C."/>
            <person name="Benko-Iseppon A.M."/>
        </authorList>
    </citation>
    <scope>NUCLEOTIDE SEQUENCE [LARGE SCALE GENOMIC DNA]</scope>
    <source>
        <tissue evidence="2">Leaves</tissue>
    </source>
</reference>
<evidence type="ECO:0000313" key="3">
    <source>
        <dbReference type="Proteomes" id="UP001341840"/>
    </source>
</evidence>
<evidence type="ECO:0000256" key="1">
    <source>
        <dbReference type="SAM" id="MobiDB-lite"/>
    </source>
</evidence>
<gene>
    <name evidence="2" type="ORF">PIB30_104275</name>
</gene>
<dbReference type="EMBL" id="JASCZI010154597">
    <property type="protein sequence ID" value="MED6178076.1"/>
    <property type="molecule type" value="Genomic_DNA"/>
</dbReference>
<protein>
    <submittedName>
        <fullName evidence="2">Uncharacterized protein</fullName>
    </submittedName>
</protein>
<feature type="non-terminal residue" evidence="2">
    <location>
        <position position="1"/>
    </location>
</feature>
<evidence type="ECO:0000313" key="2">
    <source>
        <dbReference type="EMBL" id="MED6178076.1"/>
    </source>
</evidence>
<feature type="region of interest" description="Disordered" evidence="1">
    <location>
        <begin position="43"/>
        <end position="72"/>
    </location>
</feature>
<comment type="caution">
    <text evidence="2">The sequence shown here is derived from an EMBL/GenBank/DDBJ whole genome shotgun (WGS) entry which is preliminary data.</text>
</comment>
<accession>A0ABU6W008</accession>
<dbReference type="Proteomes" id="UP001341840">
    <property type="component" value="Unassembled WGS sequence"/>
</dbReference>